<sequence>MNLARRRLLVRVAGGALTALPFVQSTGAPAAEPFPVRPVMLWVPWAAGGATDLSLRLLAELAGAALGQPVVVANRPGAGGTMAMGLLTQAEPNGYTIAQMPQPVFRAPFVHKVAWDPVRDITPIIQISGVTFGVLVASESRFRSLEDLFAFARERPGELSIATNGVGTTPHLVLEQLFTERGMRYIHVPYKGTSELTLAVESGQVLVGVNSSGFGPEVDAGRMRLLATFSAQRSKRWPQVPTLRELGFDIVAMSPYGLAGPRGVPAPVVKVLHDAFKKAMYDPRFIEDLARYDQELAYLGPADYAKACRAEYAKERAAAERLGGARGAVN</sequence>
<accession>A0ABU8WUU4</accession>
<dbReference type="InterPro" id="IPR042100">
    <property type="entry name" value="Bug_dom1"/>
</dbReference>
<evidence type="ECO:0000256" key="2">
    <source>
        <dbReference type="SAM" id="SignalP"/>
    </source>
</evidence>
<dbReference type="SUPFAM" id="SSF53850">
    <property type="entry name" value="Periplasmic binding protein-like II"/>
    <property type="match status" value="1"/>
</dbReference>
<organism evidence="3 4">
    <name type="scientific">Variovorax rhizosphaerae</name>
    <dbReference type="NCBI Taxonomy" id="1836200"/>
    <lineage>
        <taxon>Bacteria</taxon>
        <taxon>Pseudomonadati</taxon>
        <taxon>Pseudomonadota</taxon>
        <taxon>Betaproteobacteria</taxon>
        <taxon>Burkholderiales</taxon>
        <taxon>Comamonadaceae</taxon>
        <taxon>Variovorax</taxon>
    </lineage>
</organism>
<dbReference type="Pfam" id="PF03401">
    <property type="entry name" value="TctC"/>
    <property type="match status" value="1"/>
</dbReference>
<dbReference type="RefSeq" id="WP_340345973.1">
    <property type="nucleotide sequence ID" value="NZ_JBBKZT010000016.1"/>
</dbReference>
<reference evidence="3 4" key="1">
    <citation type="submission" date="2024-03" db="EMBL/GenBank/DDBJ databases">
        <title>Novel species of the genus Variovorax.</title>
        <authorList>
            <person name="Liu Q."/>
            <person name="Xin Y.-H."/>
        </authorList>
    </citation>
    <scope>NUCLEOTIDE SEQUENCE [LARGE SCALE GENOMIC DNA]</scope>
    <source>
        <strain evidence="3 4">KACC 18900</strain>
    </source>
</reference>
<dbReference type="CDD" id="cd07012">
    <property type="entry name" value="PBP2_Bug_TTT"/>
    <property type="match status" value="1"/>
</dbReference>
<evidence type="ECO:0000256" key="1">
    <source>
        <dbReference type="ARBA" id="ARBA00006987"/>
    </source>
</evidence>
<proteinExistence type="inferred from homology"/>
<comment type="caution">
    <text evidence="3">The sequence shown here is derived from an EMBL/GenBank/DDBJ whole genome shotgun (WGS) entry which is preliminary data.</text>
</comment>
<dbReference type="Gene3D" id="3.40.190.150">
    <property type="entry name" value="Bordetella uptake gene, domain 1"/>
    <property type="match status" value="1"/>
</dbReference>
<dbReference type="Gene3D" id="3.40.190.10">
    <property type="entry name" value="Periplasmic binding protein-like II"/>
    <property type="match status" value="1"/>
</dbReference>
<dbReference type="EMBL" id="JBBKZT010000016">
    <property type="protein sequence ID" value="MEJ8850595.1"/>
    <property type="molecule type" value="Genomic_DNA"/>
</dbReference>
<gene>
    <name evidence="3" type="ORF">WKW82_28425</name>
</gene>
<protein>
    <submittedName>
        <fullName evidence="3">Tripartite tricarboxylate transporter substrate binding protein</fullName>
    </submittedName>
</protein>
<name>A0ABU8WUU4_9BURK</name>
<dbReference type="InterPro" id="IPR005064">
    <property type="entry name" value="BUG"/>
</dbReference>
<comment type="similarity">
    <text evidence="1">Belongs to the UPF0065 (bug) family.</text>
</comment>
<dbReference type="Proteomes" id="UP001385892">
    <property type="component" value="Unassembled WGS sequence"/>
</dbReference>
<feature type="signal peptide" evidence="2">
    <location>
        <begin position="1"/>
        <end position="30"/>
    </location>
</feature>
<keyword evidence="2" id="KW-0732">Signal</keyword>
<dbReference type="PANTHER" id="PTHR42928:SF5">
    <property type="entry name" value="BLR1237 PROTEIN"/>
    <property type="match status" value="1"/>
</dbReference>
<evidence type="ECO:0000313" key="4">
    <source>
        <dbReference type="Proteomes" id="UP001385892"/>
    </source>
</evidence>
<feature type="chain" id="PRO_5047142367" evidence="2">
    <location>
        <begin position="31"/>
        <end position="330"/>
    </location>
</feature>
<dbReference type="PIRSF" id="PIRSF017082">
    <property type="entry name" value="YflP"/>
    <property type="match status" value="1"/>
</dbReference>
<evidence type="ECO:0000313" key="3">
    <source>
        <dbReference type="EMBL" id="MEJ8850595.1"/>
    </source>
</evidence>
<keyword evidence="4" id="KW-1185">Reference proteome</keyword>
<dbReference type="PANTHER" id="PTHR42928">
    <property type="entry name" value="TRICARBOXYLATE-BINDING PROTEIN"/>
    <property type="match status" value="1"/>
</dbReference>